<dbReference type="Proteomes" id="UP000676996">
    <property type="component" value="Unassembled WGS sequence"/>
</dbReference>
<proteinExistence type="predicted"/>
<dbReference type="InterPro" id="IPR024618">
    <property type="entry name" value="DUF3857"/>
</dbReference>
<dbReference type="EMBL" id="JAGRQC010000002">
    <property type="protein sequence ID" value="MBR0552114.1"/>
    <property type="molecule type" value="Genomic_DNA"/>
</dbReference>
<dbReference type="GO" id="GO:0046813">
    <property type="term" value="P:receptor-mediated virion attachment to host cell"/>
    <property type="evidence" value="ECO:0007669"/>
    <property type="project" value="TreeGrafter"/>
</dbReference>
<comment type="caution">
    <text evidence="6">The sequence shown here is derived from an EMBL/GenBank/DDBJ whole genome shotgun (WGS) entry which is preliminary data.</text>
</comment>
<keyword evidence="1" id="KW-0677">Repeat</keyword>
<evidence type="ECO:0000256" key="1">
    <source>
        <dbReference type="ARBA" id="ARBA00022737"/>
    </source>
</evidence>
<dbReference type="Pfam" id="PF12969">
    <property type="entry name" value="DUF3857"/>
    <property type="match status" value="1"/>
</dbReference>
<evidence type="ECO:0000256" key="2">
    <source>
        <dbReference type="ARBA" id="ARBA00022803"/>
    </source>
</evidence>
<dbReference type="Gene3D" id="2.60.40.3140">
    <property type="match status" value="1"/>
</dbReference>
<dbReference type="PANTHER" id="PTHR44858">
    <property type="entry name" value="TETRATRICOPEPTIDE REPEAT PROTEIN 6"/>
    <property type="match status" value="1"/>
</dbReference>
<gene>
    <name evidence="6" type="ORF">J7S20_06330</name>
</gene>
<keyword evidence="4" id="KW-0732">Signal</keyword>
<dbReference type="SUPFAM" id="SSF48452">
    <property type="entry name" value="TPR-like"/>
    <property type="match status" value="2"/>
</dbReference>
<feature type="domain" description="DUF3857" evidence="5">
    <location>
        <begin position="68"/>
        <end position="230"/>
    </location>
</feature>
<evidence type="ECO:0000313" key="6">
    <source>
        <dbReference type="EMBL" id="MBR0552114.1"/>
    </source>
</evidence>
<feature type="chain" id="PRO_5035782270" evidence="4">
    <location>
        <begin position="22"/>
        <end position="1218"/>
    </location>
</feature>
<accession>A0A8T4IE36</accession>
<dbReference type="Pfam" id="PF13432">
    <property type="entry name" value="TPR_16"/>
    <property type="match status" value="2"/>
</dbReference>
<feature type="signal peptide" evidence="4">
    <location>
        <begin position="1"/>
        <end position="21"/>
    </location>
</feature>
<name>A0A8T4IE36_9SPHN</name>
<dbReference type="InterPro" id="IPR019734">
    <property type="entry name" value="TPR_rpt"/>
</dbReference>
<dbReference type="GO" id="GO:0009279">
    <property type="term" value="C:cell outer membrane"/>
    <property type="evidence" value="ECO:0007669"/>
    <property type="project" value="TreeGrafter"/>
</dbReference>
<dbReference type="Gene3D" id="1.25.40.10">
    <property type="entry name" value="Tetratricopeptide repeat domain"/>
    <property type="match status" value="5"/>
</dbReference>
<dbReference type="InterPro" id="IPR050498">
    <property type="entry name" value="Ycf3"/>
</dbReference>
<sequence>MKRMLLATAAMIVAGSSMARASDKVSYAPPPAWVIEHPVQSDVKANDSGPVSILSLDVQVREDHGVESRFTDSMIRINNAQGLQLGNVALAWLPETQQLVVHKILIHRGGSVIDVLQQGQKLTILRREQNLEQATLDGALTATLFPAGLQVGDVLELATTIISKQPVLGDHKEALFGPVNFRANQVKFSISWPDGEKLRLAESKEMPPWQRKDQNGFATASLSLTNVEPIVPPSGAPLRYSIMRTAEASDFASWADVSHLFAPLYAKASQIPASGSLRDAINAIRAASSDPKTRAEAALKLVQGQVRYVALEMGQGGLVPANATDTWSRRYGDCKGKTALLLGILHELGVEAEPVVVNSVLGDILPERLPSVALFDHILVRATIAGKSYWLDGTRQGDNNLDRIEVPNFGWGLPISTGAADLIRILPPPLVKPSDDLTIELDGRNGLFGPVPAHISEILRGDTAYSLQQSTSALTGDAREKALRDYWSNQFDFIKPTKTDFSYDPATGEALVTLDGIATLDLSGGYYETDGTGVGYRADFSRMDGSNKDAPFRVDYPTFSRTQETILLPPDFPKGAIGASANVDETVAGVTYKRKVTLDKDKFVIVRSSRSIAPEFPASDAQAAQKRLRALNDATVYLRVPPGYKPSAADIKTLTSDDQSVDKLLSNGNVLLDAGKYADALKQFTRATDLAPDDQTAWTDRGLAEAWLKKFPEASVSLDRAASKGPATIYIHHGRGLLAELQGDNKTAITEFSAAIASQPDDVFALAHRASARLSISDFHGAIADTDKILSGNAKNGQAYWLKFQAFLGLDDEAQAEDVIKTMLAAIPDDPQAKINAASMYSQLDQKEKARALLSSQSTDVSPAQRAYLESMLHDDSDVEAKERDLDKAIALKPDEPAAYMARAVLRRQQSDFSGALADVNKVLSLNPKDGNAYLLKANILSSMGRPAAVVDVAKQVAEAIPENGYGHVVAAKIYSHFDMRKEALAEIDAALKIEPEPYIYLNRADVMDPTDLDGRIAEAQKALILQPNMESAQSYIAGLLEKKGDYRGAIDWYDKLIAKHPDDLKDYGVGRGIAKWKAGNRAGAQSDFAAAAAQAKESSDFNNICYELASAGVALDAALKYCNIALIKFPDNPAYLDSRALTLLRMHRNRDAIVDYDAVLAKSPNNSSSLMGRAIAEAELGQTERAKADAKRAVALSPTIVQDFQMMDIVLPPTLKN</sequence>
<evidence type="ECO:0000256" key="4">
    <source>
        <dbReference type="SAM" id="SignalP"/>
    </source>
</evidence>
<reference evidence="6" key="1">
    <citation type="submission" date="2021-04" db="EMBL/GenBank/DDBJ databases">
        <title>Ouciella asimina sp. nov., isolated from the surface seawater in the hydrothermal field of Okinawa Trough.</title>
        <authorList>
            <person name="Shuang W."/>
        </authorList>
    </citation>
    <scope>NUCLEOTIDE SEQUENCE</scope>
    <source>
        <strain evidence="6">LXI357</strain>
    </source>
</reference>
<keyword evidence="7" id="KW-1185">Reference proteome</keyword>
<protein>
    <submittedName>
        <fullName evidence="6">Tetratricopeptide repeat protein</fullName>
    </submittedName>
</protein>
<dbReference type="PANTHER" id="PTHR44858:SF1">
    <property type="entry name" value="UDP-N-ACETYLGLUCOSAMINE--PEPTIDE N-ACETYLGLUCOSAMINYLTRANSFERASE SPINDLY-RELATED"/>
    <property type="match status" value="1"/>
</dbReference>
<keyword evidence="2 3" id="KW-0802">TPR repeat</keyword>
<feature type="repeat" description="TPR" evidence="3">
    <location>
        <begin position="661"/>
        <end position="694"/>
    </location>
</feature>
<organism evidence="6 7">
    <name type="scientific">Stakelama marina</name>
    <dbReference type="NCBI Taxonomy" id="2826939"/>
    <lineage>
        <taxon>Bacteria</taxon>
        <taxon>Pseudomonadati</taxon>
        <taxon>Pseudomonadota</taxon>
        <taxon>Alphaproteobacteria</taxon>
        <taxon>Sphingomonadales</taxon>
        <taxon>Sphingomonadaceae</taxon>
        <taxon>Stakelama</taxon>
    </lineage>
</organism>
<dbReference type="RefSeq" id="WP_284053414.1">
    <property type="nucleotide sequence ID" value="NZ_JAGRQC010000002.1"/>
</dbReference>
<dbReference type="AlphaFoldDB" id="A0A8T4IE36"/>
<dbReference type="PROSITE" id="PS50005">
    <property type="entry name" value="TPR"/>
    <property type="match status" value="2"/>
</dbReference>
<dbReference type="InterPro" id="IPR011990">
    <property type="entry name" value="TPR-like_helical_dom_sf"/>
</dbReference>
<dbReference type="SMART" id="SM00028">
    <property type="entry name" value="TPR"/>
    <property type="match status" value="10"/>
</dbReference>
<evidence type="ECO:0000259" key="5">
    <source>
        <dbReference type="Pfam" id="PF12969"/>
    </source>
</evidence>
<evidence type="ECO:0000256" key="3">
    <source>
        <dbReference type="PROSITE-ProRule" id="PRU00339"/>
    </source>
</evidence>
<evidence type="ECO:0000313" key="7">
    <source>
        <dbReference type="Proteomes" id="UP000676996"/>
    </source>
</evidence>
<feature type="repeat" description="TPR" evidence="3">
    <location>
        <begin position="897"/>
        <end position="930"/>
    </location>
</feature>
<dbReference type="Gene3D" id="3.10.620.30">
    <property type="match status" value="1"/>
</dbReference>